<evidence type="ECO:0000256" key="2">
    <source>
        <dbReference type="ARBA" id="ARBA00023295"/>
    </source>
</evidence>
<dbReference type="PROSITE" id="PS01247">
    <property type="entry name" value="IUNH"/>
    <property type="match status" value="1"/>
</dbReference>
<dbReference type="EMBL" id="VZPE01000004">
    <property type="protein sequence ID" value="KAB0571475.1"/>
    <property type="molecule type" value="Genomic_DNA"/>
</dbReference>
<dbReference type="AlphaFoldDB" id="A0A643F080"/>
<dbReference type="RefSeq" id="WP_128094197.1">
    <property type="nucleotide sequence ID" value="NZ_JBHEEN010000004.1"/>
</dbReference>
<name>A0A643F080_9HYPH</name>
<proteinExistence type="predicted"/>
<dbReference type="InterPro" id="IPR001910">
    <property type="entry name" value="Inosine/uridine_hydrolase_dom"/>
</dbReference>
<dbReference type="GO" id="GO:0008477">
    <property type="term" value="F:purine nucleosidase activity"/>
    <property type="evidence" value="ECO:0007669"/>
    <property type="project" value="TreeGrafter"/>
</dbReference>
<dbReference type="Gene3D" id="3.90.245.10">
    <property type="entry name" value="Ribonucleoside hydrolase-like"/>
    <property type="match status" value="1"/>
</dbReference>
<evidence type="ECO:0000259" key="3">
    <source>
        <dbReference type="Pfam" id="PF01156"/>
    </source>
</evidence>
<evidence type="ECO:0000256" key="1">
    <source>
        <dbReference type="ARBA" id="ARBA00022801"/>
    </source>
</evidence>
<keyword evidence="2" id="KW-0326">Glycosidase</keyword>
<dbReference type="Pfam" id="PF01156">
    <property type="entry name" value="IU_nuc_hydro"/>
    <property type="match status" value="1"/>
</dbReference>
<organism evidence="4">
    <name type="scientific">Brucella pituitosa</name>
    <dbReference type="NCBI Taxonomy" id="571256"/>
    <lineage>
        <taxon>Bacteria</taxon>
        <taxon>Pseudomonadati</taxon>
        <taxon>Pseudomonadota</taxon>
        <taxon>Alphaproteobacteria</taxon>
        <taxon>Hyphomicrobiales</taxon>
        <taxon>Brucellaceae</taxon>
        <taxon>Brucella/Ochrobactrum group</taxon>
        <taxon>Brucella</taxon>
    </lineage>
</organism>
<reference evidence="4" key="1">
    <citation type="submission" date="2019-09" db="EMBL/GenBank/DDBJ databases">
        <title>Draft genome sequences of 48 bacterial type strains from the CCUG.</title>
        <authorList>
            <person name="Tunovic T."/>
            <person name="Pineiro-Iglesias B."/>
            <person name="Unosson C."/>
            <person name="Inganas E."/>
            <person name="Ohlen M."/>
            <person name="Cardew S."/>
            <person name="Jensie-Markopoulos S."/>
            <person name="Salva-Serra F."/>
            <person name="Jaen-Luchoro D."/>
            <person name="Karlsson R."/>
            <person name="Svensson-Stadler L."/>
            <person name="Chun J."/>
            <person name="Moore E."/>
        </authorList>
    </citation>
    <scope>NUCLEOTIDE SEQUENCE</scope>
    <source>
        <strain evidence="4">CCUG 50899</strain>
    </source>
</reference>
<dbReference type="GO" id="GO:0005829">
    <property type="term" value="C:cytosol"/>
    <property type="evidence" value="ECO:0007669"/>
    <property type="project" value="TreeGrafter"/>
</dbReference>
<gene>
    <name evidence="4" type="ORF">F7Q93_12290</name>
</gene>
<dbReference type="InterPro" id="IPR036452">
    <property type="entry name" value="Ribo_hydro-like"/>
</dbReference>
<dbReference type="PANTHER" id="PTHR12304:SF4">
    <property type="entry name" value="URIDINE NUCLEOSIDASE"/>
    <property type="match status" value="1"/>
</dbReference>
<evidence type="ECO:0000313" key="4">
    <source>
        <dbReference type="EMBL" id="KAB0571475.1"/>
    </source>
</evidence>
<keyword evidence="1 4" id="KW-0378">Hydrolase</keyword>
<dbReference type="GO" id="GO:0006152">
    <property type="term" value="P:purine nucleoside catabolic process"/>
    <property type="evidence" value="ECO:0007669"/>
    <property type="project" value="TreeGrafter"/>
</dbReference>
<dbReference type="InterPro" id="IPR023186">
    <property type="entry name" value="IUNH"/>
</dbReference>
<dbReference type="GO" id="GO:0045437">
    <property type="term" value="F:uridine nucleosidase activity"/>
    <property type="evidence" value="ECO:0007669"/>
    <property type="project" value="UniProtKB-ARBA"/>
</dbReference>
<feature type="domain" description="Inosine/uridine-preferring nucleoside hydrolase" evidence="3">
    <location>
        <begin position="5"/>
        <end position="301"/>
    </location>
</feature>
<comment type="caution">
    <text evidence="4">The sequence shown here is derived from an EMBL/GenBank/DDBJ whole genome shotgun (WGS) entry which is preliminary data.</text>
</comment>
<dbReference type="CDD" id="cd02651">
    <property type="entry name" value="nuc_hydro_IU_UC_XIUA"/>
    <property type="match status" value="1"/>
</dbReference>
<dbReference type="InterPro" id="IPR015910">
    <property type="entry name" value="I/U_nuclsd_hydro_CS"/>
</dbReference>
<protein>
    <submittedName>
        <fullName evidence="4">Nucleoside hydrolase</fullName>
    </submittedName>
</protein>
<dbReference type="PANTHER" id="PTHR12304">
    <property type="entry name" value="INOSINE-URIDINE PREFERRING NUCLEOSIDE HYDROLASE"/>
    <property type="match status" value="1"/>
</dbReference>
<sequence>MARKIIIDTDPGQDDAVAILLALASPELDILGITAVAGNGPLARTEINTRTICEVAKKPDTKVFAGSIRPLVRPLVTAENVHGKTGLDGYDLPQPTMPLQAQHGVDFIIETLMKEEADTVTLCPLGPLTNIASALIREPKIAERVKEIVLMGGGYFEGGNITPSAEFNIYVDPHAASVVFKSGIQITMMPLDVTHKVLTTEKRIAAIRGIGTHVGEVVAAWLEFFERYDEAKYGTDGGPLHDPNVIAYLLKPELYSGRHCNVEIEINSELTIGETVVDWWEVTDRPKNALFIKDVDADGFFALLTERLATL</sequence>
<dbReference type="SUPFAM" id="SSF53590">
    <property type="entry name" value="Nucleoside hydrolase"/>
    <property type="match status" value="1"/>
</dbReference>
<accession>A0A643F080</accession>